<name>A0A5B0NTU3_PUCGR</name>
<evidence type="ECO:0000313" key="4">
    <source>
        <dbReference type="Proteomes" id="UP000325313"/>
    </source>
</evidence>
<proteinExistence type="predicted"/>
<evidence type="ECO:0000313" key="1">
    <source>
        <dbReference type="EMBL" id="KAA1075925.1"/>
    </source>
</evidence>
<evidence type="ECO:0000313" key="3">
    <source>
        <dbReference type="Proteomes" id="UP000324748"/>
    </source>
</evidence>
<organism evidence="2 3">
    <name type="scientific">Puccinia graminis f. sp. tritici</name>
    <dbReference type="NCBI Taxonomy" id="56615"/>
    <lineage>
        <taxon>Eukaryota</taxon>
        <taxon>Fungi</taxon>
        <taxon>Dikarya</taxon>
        <taxon>Basidiomycota</taxon>
        <taxon>Pucciniomycotina</taxon>
        <taxon>Pucciniomycetes</taxon>
        <taxon>Pucciniales</taxon>
        <taxon>Pucciniaceae</taxon>
        <taxon>Puccinia</taxon>
    </lineage>
</organism>
<sequence>MLFLDGAWNKPASQSNIDSCLEETKFQIATTNLELENCHGNLFPGRLDCLPGPKGPNDNVDLQPYAHFG</sequence>
<accession>A0A5B0NTU3</accession>
<dbReference type="Proteomes" id="UP000325313">
    <property type="component" value="Unassembled WGS sequence"/>
</dbReference>
<comment type="caution">
    <text evidence="2">The sequence shown here is derived from an EMBL/GenBank/DDBJ whole genome shotgun (WGS) entry which is preliminary data.</text>
</comment>
<protein>
    <submittedName>
        <fullName evidence="2">Uncharacterized protein</fullName>
    </submittedName>
</protein>
<dbReference type="EMBL" id="VSWC01000092">
    <property type="protein sequence ID" value="KAA1091278.1"/>
    <property type="molecule type" value="Genomic_DNA"/>
</dbReference>
<keyword evidence="3" id="KW-1185">Reference proteome</keyword>
<dbReference type="EMBL" id="VDEP01000471">
    <property type="protein sequence ID" value="KAA1075925.1"/>
    <property type="molecule type" value="Genomic_DNA"/>
</dbReference>
<evidence type="ECO:0000313" key="2">
    <source>
        <dbReference type="EMBL" id="KAA1091278.1"/>
    </source>
</evidence>
<dbReference type="AlphaFoldDB" id="A0A5B0NTU3"/>
<dbReference type="Proteomes" id="UP000324748">
    <property type="component" value="Unassembled WGS sequence"/>
</dbReference>
<gene>
    <name evidence="2" type="ORF">PGT21_030070</name>
    <name evidence="1" type="ORF">PGTUg99_028699</name>
</gene>
<reference evidence="3 4" key="1">
    <citation type="submission" date="2019-05" db="EMBL/GenBank/DDBJ databases">
        <title>Emergence of the Ug99 lineage of the wheat stem rust pathogen through somatic hybridization.</title>
        <authorList>
            <person name="Li F."/>
            <person name="Upadhyaya N.M."/>
            <person name="Sperschneider J."/>
            <person name="Matny O."/>
            <person name="Nguyen-Phuc H."/>
            <person name="Mago R."/>
            <person name="Raley C."/>
            <person name="Miller M.E."/>
            <person name="Silverstein K.A.T."/>
            <person name="Henningsen E."/>
            <person name="Hirsch C.D."/>
            <person name="Visser B."/>
            <person name="Pretorius Z.A."/>
            <person name="Steffenson B.J."/>
            <person name="Schwessinger B."/>
            <person name="Dodds P.N."/>
            <person name="Figueroa M."/>
        </authorList>
    </citation>
    <scope>NUCLEOTIDE SEQUENCE [LARGE SCALE GENOMIC DNA]</scope>
    <source>
        <strain evidence="2">21-0</strain>
        <strain evidence="1 4">Ug99</strain>
    </source>
</reference>